<feature type="domain" description="Glycoside hydrolase family 2 catalytic" evidence="5">
    <location>
        <begin position="366"/>
        <end position="526"/>
    </location>
</feature>
<evidence type="ECO:0000256" key="1">
    <source>
        <dbReference type="ARBA" id="ARBA00007401"/>
    </source>
</evidence>
<evidence type="ECO:0000259" key="6">
    <source>
        <dbReference type="Pfam" id="PF16355"/>
    </source>
</evidence>
<dbReference type="Gene3D" id="2.60.40.10">
    <property type="entry name" value="Immunoglobulins"/>
    <property type="match status" value="3"/>
</dbReference>
<keyword evidence="2" id="KW-0378">Hydrolase</keyword>
<keyword evidence="10" id="KW-1185">Reference proteome</keyword>
<dbReference type="InterPro" id="IPR013783">
    <property type="entry name" value="Ig-like_fold"/>
</dbReference>
<dbReference type="InterPro" id="IPR006102">
    <property type="entry name" value="Ig-like_GH2"/>
</dbReference>
<reference evidence="9 10" key="1">
    <citation type="submission" date="2019-06" db="EMBL/GenBank/DDBJ databases">
        <title>Genomic Encyclopedia of Type Strains, Phase IV (KMG-V): Genome sequencing to study the core and pangenomes of soil and plant-associated prokaryotes.</title>
        <authorList>
            <person name="Whitman W."/>
        </authorList>
    </citation>
    <scope>NUCLEOTIDE SEQUENCE [LARGE SCALE GENOMIC DNA]</scope>
    <source>
        <strain evidence="9 10">BR 11865</strain>
    </source>
</reference>
<dbReference type="SUPFAM" id="SSF51445">
    <property type="entry name" value="(Trans)glycosidases"/>
    <property type="match status" value="1"/>
</dbReference>
<dbReference type="InterPro" id="IPR017853">
    <property type="entry name" value="GH"/>
</dbReference>
<dbReference type="InterPro" id="IPR006103">
    <property type="entry name" value="Glyco_hydro_2_cat"/>
</dbReference>
<feature type="domain" description="DUF4982" evidence="6">
    <location>
        <begin position="661"/>
        <end position="717"/>
    </location>
</feature>
<dbReference type="PANTHER" id="PTHR42732">
    <property type="entry name" value="BETA-GALACTOSIDASE"/>
    <property type="match status" value="1"/>
</dbReference>
<dbReference type="InterPro" id="IPR008979">
    <property type="entry name" value="Galactose-bd-like_sf"/>
</dbReference>
<dbReference type="Pfam" id="PF16355">
    <property type="entry name" value="DUF4982"/>
    <property type="match status" value="1"/>
</dbReference>
<protein>
    <submittedName>
        <fullName evidence="9">Beta-galactosidase</fullName>
    </submittedName>
</protein>
<dbReference type="NCBIfam" id="NF041462">
    <property type="entry name" value="GalA"/>
    <property type="match status" value="1"/>
</dbReference>
<dbReference type="InterPro" id="IPR048230">
    <property type="entry name" value="GalA-like"/>
</dbReference>
<dbReference type="SUPFAM" id="SSF49303">
    <property type="entry name" value="beta-Galactosidase/glucuronidase domain"/>
    <property type="match status" value="1"/>
</dbReference>
<sequence length="848" mass="92506">MPDLTRRRLLATAATLPTLGTALGVTPAGIPSAMAASAQVAAASPIPVPADLGPRERLRMNDGWRFHLGHAADPLQDFGFGTDRSTYAKSGDLSAPVAKADFDDKDWAAVTLPHDWAVDLPFTQARLPGKDAAEAMAYQGFKPLGRQFPETSVGWYRRSFTLPASDAGRRLSLEFDGVARNCLVVLNGFIVATNESGYAPFRVDITDFAILGGANTLVIRVDATLGEAWSYEGAGLYRHVWLMKTAPAHVPQWGTFVRSTVTPKGADLTITTELANEGPAADLTVRSTVLGPDGTAVLQLEATPLPLGAWDTGAVTQTATLPSPALWSLEAPNLHTLVTEVSVGGAVVDRYHTPFGIRTLRFDANQGFFLNGRPVKVKGTCNHQDHAGVGFAVPDRLHAYRVERLKEMGANAWRTTHHPPAPALLDACDRLGILVMEETRQMSSNPEGMSQLERMVRRDRNRPSVFLWSIGNEEIHRGTEQGARIAASMKRAVYRLDGTRPVTEAFNGKFGQGASPVLDVMGFNYYLDEIDAFHARFPSQPMIGTETASTVCTRGVYAHDDARHYVPAYDTEYPKWASTAEQWWTFYDSRPFLSGGFAWTGFDYRGEPTPFIDWPNTVSNFGILDLCGFPKDNYHYYRAWWRPDQPHLHLFPHWTWPGREGQDIAVWCHSNLDAVELFVNGRSLGRKDVTRNRHLEWTVPHQPGAIEAHGYKDGRRVLTQRQETAGPAHALTLAADRVTLLADGDDVAVLSASVVDAKGRLVPNADNLVTFTIEGGARLLGVGNGDPTSLEPDHAPYRKAFKGLCGAIAQTGRQAGTVRVTAKAQGLKPATVELSLEKATLVPSVGPA</sequence>
<organism evidence="9 10">
    <name type="scientific">Nitrospirillum amazonense</name>
    <dbReference type="NCBI Taxonomy" id="28077"/>
    <lineage>
        <taxon>Bacteria</taxon>
        <taxon>Pseudomonadati</taxon>
        <taxon>Pseudomonadota</taxon>
        <taxon>Alphaproteobacteria</taxon>
        <taxon>Rhodospirillales</taxon>
        <taxon>Azospirillaceae</taxon>
        <taxon>Nitrospirillum</taxon>
    </lineage>
</organism>
<dbReference type="GO" id="GO:0004553">
    <property type="term" value="F:hydrolase activity, hydrolyzing O-glycosyl compounds"/>
    <property type="evidence" value="ECO:0007669"/>
    <property type="project" value="InterPro"/>
</dbReference>
<dbReference type="InterPro" id="IPR040605">
    <property type="entry name" value="Glyco_hydro2_dom5"/>
</dbReference>
<dbReference type="Pfam" id="PF22666">
    <property type="entry name" value="Glyco_hydro_2_N2"/>
    <property type="match status" value="1"/>
</dbReference>
<dbReference type="InterPro" id="IPR023232">
    <property type="entry name" value="Glyco_hydro_2_AS"/>
</dbReference>
<dbReference type="InterPro" id="IPR032311">
    <property type="entry name" value="DUF4982"/>
</dbReference>
<feature type="domain" description="Glycoside hydrolase family 2 immunoglobulin-like beta-sandwich" evidence="4">
    <location>
        <begin position="255"/>
        <end position="358"/>
    </location>
</feature>
<dbReference type="PANTHER" id="PTHR42732:SF1">
    <property type="entry name" value="BETA-MANNOSIDASE"/>
    <property type="match status" value="1"/>
</dbReference>
<name>A0A560GAE3_9PROT</name>
<dbReference type="GO" id="GO:0005975">
    <property type="term" value="P:carbohydrate metabolic process"/>
    <property type="evidence" value="ECO:0007669"/>
    <property type="project" value="InterPro"/>
</dbReference>
<dbReference type="SUPFAM" id="SSF49373">
    <property type="entry name" value="Invasin/intimin cell-adhesion fragments"/>
    <property type="match status" value="1"/>
</dbReference>
<dbReference type="PROSITE" id="PS00608">
    <property type="entry name" value="GLYCOSYL_HYDROL_F2_2"/>
    <property type="match status" value="1"/>
</dbReference>
<dbReference type="PROSITE" id="PS51318">
    <property type="entry name" value="TAT"/>
    <property type="match status" value="1"/>
</dbReference>
<dbReference type="Pfam" id="PF18565">
    <property type="entry name" value="Glyco_hydro2_C5"/>
    <property type="match status" value="1"/>
</dbReference>
<evidence type="ECO:0000313" key="9">
    <source>
        <dbReference type="EMBL" id="TWB30789.1"/>
    </source>
</evidence>
<evidence type="ECO:0000256" key="3">
    <source>
        <dbReference type="ARBA" id="ARBA00023295"/>
    </source>
</evidence>
<keyword evidence="3" id="KW-0326">Glycosidase</keyword>
<dbReference type="AlphaFoldDB" id="A0A560GAE3"/>
<evidence type="ECO:0000259" key="7">
    <source>
        <dbReference type="Pfam" id="PF18565"/>
    </source>
</evidence>
<evidence type="ECO:0000256" key="2">
    <source>
        <dbReference type="ARBA" id="ARBA00022801"/>
    </source>
</evidence>
<dbReference type="SUPFAM" id="SSF49785">
    <property type="entry name" value="Galactose-binding domain-like"/>
    <property type="match status" value="1"/>
</dbReference>
<accession>A0A560GAE3</accession>
<evidence type="ECO:0000259" key="8">
    <source>
        <dbReference type="Pfam" id="PF22666"/>
    </source>
</evidence>
<dbReference type="InterPro" id="IPR008964">
    <property type="entry name" value="Invasin/intimin_cell_adhesion"/>
</dbReference>
<dbReference type="Pfam" id="PF02836">
    <property type="entry name" value="Glyco_hydro_2_C"/>
    <property type="match status" value="1"/>
</dbReference>
<evidence type="ECO:0000313" key="10">
    <source>
        <dbReference type="Proteomes" id="UP000316545"/>
    </source>
</evidence>
<gene>
    <name evidence="9" type="ORF">FBZ88_102354</name>
</gene>
<proteinExistence type="inferred from homology"/>
<dbReference type="Gene3D" id="3.20.20.80">
    <property type="entry name" value="Glycosidases"/>
    <property type="match status" value="1"/>
</dbReference>
<evidence type="ECO:0000259" key="5">
    <source>
        <dbReference type="Pfam" id="PF02836"/>
    </source>
</evidence>
<evidence type="ECO:0000259" key="4">
    <source>
        <dbReference type="Pfam" id="PF00703"/>
    </source>
</evidence>
<dbReference type="InterPro" id="IPR036156">
    <property type="entry name" value="Beta-gal/glucu_dom_sf"/>
</dbReference>
<comment type="caution">
    <text evidence="9">The sequence shown here is derived from an EMBL/GenBank/DDBJ whole genome shotgun (WGS) entry which is preliminary data.</text>
</comment>
<dbReference type="InterPro" id="IPR054593">
    <property type="entry name" value="Beta-mannosidase-like_N2"/>
</dbReference>
<feature type="domain" description="Beta-mannosidase-like galactose-binding" evidence="8">
    <location>
        <begin position="155"/>
        <end position="231"/>
    </location>
</feature>
<dbReference type="Pfam" id="PF00703">
    <property type="entry name" value="Glyco_hydro_2"/>
    <property type="match status" value="1"/>
</dbReference>
<feature type="domain" description="Glycoside hydrolase family 2" evidence="7">
    <location>
        <begin position="731"/>
        <end position="833"/>
    </location>
</feature>
<dbReference type="Proteomes" id="UP000316545">
    <property type="component" value="Unassembled WGS sequence"/>
</dbReference>
<dbReference type="InterPro" id="IPR006311">
    <property type="entry name" value="TAT_signal"/>
</dbReference>
<dbReference type="EMBL" id="VITO01000002">
    <property type="protein sequence ID" value="TWB30789.1"/>
    <property type="molecule type" value="Genomic_DNA"/>
</dbReference>
<dbReference type="RefSeq" id="WP_186464192.1">
    <property type="nucleotide sequence ID" value="NZ_JAYNFR010000012.1"/>
</dbReference>
<comment type="similarity">
    <text evidence="1">Belongs to the glycosyl hydrolase 2 family.</text>
</comment>
<dbReference type="InterPro" id="IPR051913">
    <property type="entry name" value="GH2_Domain-Containing"/>
</dbReference>
<dbReference type="Gene3D" id="2.60.120.260">
    <property type="entry name" value="Galactose-binding domain-like"/>
    <property type="match status" value="1"/>
</dbReference>